<evidence type="ECO:0000256" key="4">
    <source>
        <dbReference type="SAM" id="MobiDB-lite"/>
    </source>
</evidence>
<sequence length="404" mass="43536">MRAPVQSLDIEPGHFTLEDEDEDSLIQVTTPPKDLRTRSPFAALHRLRQTLAGVLIVLTTVLLLGLSVLGWALVLTQNFSTGSTTASDKQSVQTDFHILYTEMLSSARYIDLTHTISSATPVWSGFGPSSTRAGVAGKSIPGWVADGEEYSYLNFGFVTTAYDLTTDQLGTQLDPPAHWNELGATISDLPPTVSLRPLVVIDVSSKVYVDPGYHATVEDVTDWEARHGLVPSGSVVFFRTDWSKNWSVYKDEGLPEKYPGVKLDTLKHLHLERQILMHGHEPLDTDATPTLEGEAWLMHHNFMQAEGVTNLHLVAETGCLVSIGFARLQGGSGGYARYIAICPPQAGSGGMSITDAPGAPLPTQSSPLRRSGSTGVLEPTPGAIPTNYCSVKGALGCADGKPTW</sequence>
<feature type="transmembrane region" description="Helical" evidence="5">
    <location>
        <begin position="51"/>
        <end position="74"/>
    </location>
</feature>
<proteinExistence type="inferred from homology"/>
<dbReference type="EMBL" id="LGRX02002089">
    <property type="protein sequence ID" value="KAK3284929.1"/>
    <property type="molecule type" value="Genomic_DNA"/>
</dbReference>
<dbReference type="Pfam" id="PF04199">
    <property type="entry name" value="Cyclase"/>
    <property type="match status" value="1"/>
</dbReference>
<reference evidence="6 7" key="1">
    <citation type="journal article" date="2015" name="Genome Biol. Evol.">
        <title>Comparative Genomics of a Bacterivorous Green Alga Reveals Evolutionary Causalities and Consequences of Phago-Mixotrophic Mode of Nutrition.</title>
        <authorList>
            <person name="Burns J.A."/>
            <person name="Paasch A."/>
            <person name="Narechania A."/>
            <person name="Kim E."/>
        </authorList>
    </citation>
    <scope>NUCLEOTIDE SEQUENCE [LARGE SCALE GENOMIC DNA]</scope>
    <source>
        <strain evidence="6 7">PLY_AMNH</strain>
    </source>
</reference>
<keyword evidence="7" id="KW-1185">Reference proteome</keyword>
<evidence type="ECO:0000313" key="6">
    <source>
        <dbReference type="EMBL" id="KAK3284929.1"/>
    </source>
</evidence>
<evidence type="ECO:0000256" key="3">
    <source>
        <dbReference type="ARBA" id="ARBA00022530"/>
    </source>
</evidence>
<keyword evidence="5" id="KW-0472">Membrane</keyword>
<keyword evidence="3" id="KW-0272">Extracellular matrix</keyword>
<keyword evidence="5" id="KW-1133">Transmembrane helix</keyword>
<dbReference type="Proteomes" id="UP001190700">
    <property type="component" value="Unassembled WGS sequence"/>
</dbReference>
<comment type="similarity">
    <text evidence="2">Belongs to the Cyclase 1 superfamily.</text>
</comment>
<evidence type="ECO:0000256" key="2">
    <source>
        <dbReference type="ARBA" id="ARBA00007865"/>
    </source>
</evidence>
<evidence type="ECO:0000256" key="5">
    <source>
        <dbReference type="SAM" id="Phobius"/>
    </source>
</evidence>
<dbReference type="InterPro" id="IPR007325">
    <property type="entry name" value="KFase/CYL"/>
</dbReference>
<dbReference type="GO" id="GO:0004061">
    <property type="term" value="F:arylformamidase activity"/>
    <property type="evidence" value="ECO:0007669"/>
    <property type="project" value="InterPro"/>
</dbReference>
<dbReference type="SUPFAM" id="SSF102198">
    <property type="entry name" value="Putative cyclase"/>
    <property type="match status" value="1"/>
</dbReference>
<dbReference type="PANTHER" id="PTHR31118:SF12">
    <property type="entry name" value="CYCLASE-LIKE PROTEIN 2"/>
    <property type="match status" value="1"/>
</dbReference>
<comment type="subcellular location">
    <subcellularLocation>
        <location evidence="1">Secreted</location>
        <location evidence="1">Extracellular space</location>
        <location evidence="1">Extracellular matrix</location>
    </subcellularLocation>
</comment>
<protein>
    <recommendedName>
        <fullName evidence="8">Cyclase</fullName>
    </recommendedName>
</protein>
<evidence type="ECO:0000313" key="7">
    <source>
        <dbReference type="Proteomes" id="UP001190700"/>
    </source>
</evidence>
<keyword evidence="3" id="KW-0964">Secreted</keyword>
<feature type="region of interest" description="Disordered" evidence="4">
    <location>
        <begin position="351"/>
        <end position="376"/>
    </location>
</feature>
<dbReference type="PANTHER" id="PTHR31118">
    <property type="entry name" value="CYCLASE-LIKE PROTEIN 2"/>
    <property type="match status" value="1"/>
</dbReference>
<dbReference type="Gene3D" id="3.50.30.50">
    <property type="entry name" value="Putative cyclase"/>
    <property type="match status" value="1"/>
</dbReference>
<dbReference type="GO" id="GO:0019441">
    <property type="term" value="P:L-tryptophan catabolic process to kynurenine"/>
    <property type="evidence" value="ECO:0007669"/>
    <property type="project" value="InterPro"/>
</dbReference>
<gene>
    <name evidence="6" type="ORF">CYMTET_7456</name>
</gene>
<dbReference type="AlphaFoldDB" id="A0AAE0LHG4"/>
<evidence type="ECO:0008006" key="8">
    <source>
        <dbReference type="Google" id="ProtNLM"/>
    </source>
</evidence>
<keyword evidence="5" id="KW-0812">Transmembrane</keyword>
<comment type="caution">
    <text evidence="6">The sequence shown here is derived from an EMBL/GenBank/DDBJ whole genome shotgun (WGS) entry which is preliminary data.</text>
</comment>
<name>A0AAE0LHG4_9CHLO</name>
<organism evidence="6 7">
    <name type="scientific">Cymbomonas tetramitiformis</name>
    <dbReference type="NCBI Taxonomy" id="36881"/>
    <lineage>
        <taxon>Eukaryota</taxon>
        <taxon>Viridiplantae</taxon>
        <taxon>Chlorophyta</taxon>
        <taxon>Pyramimonadophyceae</taxon>
        <taxon>Pyramimonadales</taxon>
        <taxon>Pyramimonadaceae</taxon>
        <taxon>Cymbomonas</taxon>
    </lineage>
</organism>
<dbReference type="InterPro" id="IPR037175">
    <property type="entry name" value="KFase_sf"/>
</dbReference>
<feature type="compositionally biased region" description="Polar residues" evidence="4">
    <location>
        <begin position="362"/>
        <end position="374"/>
    </location>
</feature>
<evidence type="ECO:0000256" key="1">
    <source>
        <dbReference type="ARBA" id="ARBA00004498"/>
    </source>
</evidence>
<accession>A0AAE0LHG4</accession>